<dbReference type="AlphaFoldDB" id="A0A5K1U6F3"/>
<dbReference type="VEuPathDB" id="AmoebaDB:EHI5A_110200"/>
<evidence type="ECO:0000313" key="1">
    <source>
        <dbReference type="EMBL" id="GAT99152.1"/>
    </source>
</evidence>
<gene>
    <name evidence="1" type="ORF">CL6EHI_198220</name>
</gene>
<dbReference type="Proteomes" id="UP000078387">
    <property type="component" value="Unassembled WGS sequence"/>
</dbReference>
<dbReference type="VEuPathDB" id="AmoebaDB:EHI8A_125290"/>
<sequence length="229" mass="26585">MFQSDTEKEFEFFTQQLTNKERDCTSVKNEEHIESSIEDTPKEINHPLNKKGCIPTNTTNQRNHIRRVISQSYFLEYIHSLLGNTCVNCDRHISNSSRKIVNGHTVILQEFQKKGDSIINVDEIIQYQFGYRRLSAYEKGGWTFNFLKDSLSFYGFEIHEKKIKKGCYKSQSLKGTLITSITIPDKYISLLMKAGINVFGSRISDQQIDQIVQQLRLGYENNQLNQRGN</sequence>
<dbReference type="EMBL" id="BDEQ01000001">
    <property type="protein sequence ID" value="GAT99152.1"/>
    <property type="molecule type" value="Genomic_DNA"/>
</dbReference>
<evidence type="ECO:0000313" key="2">
    <source>
        <dbReference type="Proteomes" id="UP000078387"/>
    </source>
</evidence>
<protein>
    <submittedName>
        <fullName evidence="1">Uncharacterized protein</fullName>
    </submittedName>
</protein>
<organism evidence="1 2">
    <name type="scientific">Entamoeba histolytica</name>
    <dbReference type="NCBI Taxonomy" id="5759"/>
    <lineage>
        <taxon>Eukaryota</taxon>
        <taxon>Amoebozoa</taxon>
        <taxon>Evosea</taxon>
        <taxon>Archamoebae</taxon>
        <taxon>Mastigamoebida</taxon>
        <taxon>Entamoebidae</taxon>
        <taxon>Entamoeba</taxon>
    </lineage>
</organism>
<accession>A0A5K1U6F3</accession>
<name>A0A5K1U6F3_ENTHI</name>
<dbReference type="VEuPathDB" id="AmoebaDB:EHI_198220"/>
<dbReference type="VEuPathDB" id="AmoebaDB:KM1_186770"/>
<dbReference type="OMA" id="RCVNCER"/>
<comment type="caution">
    <text evidence="1">The sequence shown here is derived from an EMBL/GenBank/DDBJ whole genome shotgun (WGS) entry which is preliminary data.</text>
</comment>
<reference evidence="1 2" key="1">
    <citation type="submission" date="2016-05" db="EMBL/GenBank/DDBJ databases">
        <title>First whole genome sequencing of Entamoeba histolytica HM1:IMSS-clone-6.</title>
        <authorList>
            <person name="Mukherjee Avik.K."/>
            <person name="Izumyama S."/>
            <person name="Nakada-Tsukui K."/>
            <person name="Nozaki T."/>
        </authorList>
    </citation>
    <scope>NUCLEOTIDE SEQUENCE [LARGE SCALE GENOMIC DNA]</scope>
    <source>
        <strain evidence="1 2">HM1:IMSS clone 6</strain>
    </source>
</reference>
<dbReference type="VEuPathDB" id="AmoebaDB:EHI7A_115780"/>
<proteinExistence type="predicted"/>